<reference evidence="2" key="1">
    <citation type="submission" date="2018-08" db="EMBL/GenBank/DDBJ databases">
        <authorList>
            <person name="Zhang J."/>
            <person name="Du Z.-J."/>
        </authorList>
    </citation>
    <scope>NUCLEOTIDE SEQUENCE [LARGE SCALE GENOMIC DNA]</scope>
    <source>
        <strain evidence="2">KCTC 52655</strain>
    </source>
</reference>
<name>A0A3D8M2I8_9ALTE</name>
<keyword evidence="2" id="KW-1185">Reference proteome</keyword>
<proteinExistence type="predicted"/>
<dbReference type="RefSeq" id="WP_115594570.1">
    <property type="nucleotide sequence ID" value="NZ_QRHA01000019.1"/>
</dbReference>
<accession>A0A3D8M2I8</accession>
<evidence type="ECO:0000313" key="1">
    <source>
        <dbReference type="EMBL" id="RDV23913.1"/>
    </source>
</evidence>
<evidence type="ECO:0000313" key="2">
    <source>
        <dbReference type="Proteomes" id="UP000256561"/>
    </source>
</evidence>
<comment type="caution">
    <text evidence="1">The sequence shown here is derived from an EMBL/GenBank/DDBJ whole genome shotgun (WGS) entry which is preliminary data.</text>
</comment>
<dbReference type="OrthoDB" id="573462at2"/>
<gene>
    <name evidence="1" type="ORF">DXV75_16730</name>
</gene>
<organism evidence="1 2">
    <name type="scientific">Alteromonas aestuariivivens</name>
    <dbReference type="NCBI Taxonomy" id="1938339"/>
    <lineage>
        <taxon>Bacteria</taxon>
        <taxon>Pseudomonadati</taxon>
        <taxon>Pseudomonadota</taxon>
        <taxon>Gammaproteobacteria</taxon>
        <taxon>Alteromonadales</taxon>
        <taxon>Alteromonadaceae</taxon>
        <taxon>Alteromonas/Salinimonas group</taxon>
        <taxon>Alteromonas</taxon>
    </lineage>
</organism>
<dbReference type="Proteomes" id="UP000256561">
    <property type="component" value="Unassembled WGS sequence"/>
</dbReference>
<dbReference type="AlphaFoldDB" id="A0A3D8M2I8"/>
<dbReference type="EMBL" id="QRHA01000019">
    <property type="protein sequence ID" value="RDV23913.1"/>
    <property type="molecule type" value="Genomic_DNA"/>
</dbReference>
<sequence length="435" mass="47198">MSNIYFSQYSAALKSYTDDVPFCESLKMHEEKDFSVYFSPFEFVNKDAKIVVVGISPGATQADIANVCARDHLSNGNTEDQVSELAKKAASFGGALRSNLVSLLDHVGISHYLGISSCASLFTTNSKLLHSTSVFRYPTLHKGVPISSAKPGLTNSFLKHMIDTYLKSECEQFGSEVLYLPLGQGVADILLYLADEGVIGRQQVLIGLPHPSGANAERIQYFLGQKEKAMLSAKTNANRIDETKRALMAQLRTLGKSPSTEPFTVAANMVRKETTAKLSTSAAKAASSSLSNFASPSDGFMQSGFEQRLRESLQAAGLKVAPIKGRKSKELAILSGDVTIAYVSRKSGLKKGELVIVVHPRFAQKLDKATADIYGVKVRMGCKSRFVSSSNYHGFNSKDWTDQILTNEHIAAAYTVDVNDGLSPLMTLLKSRLAA</sequence>
<protein>
    <submittedName>
        <fullName evidence="1">Uncharacterized protein</fullName>
    </submittedName>
</protein>